<protein>
    <recommendedName>
        <fullName evidence="3">Transposase DDE domain-containing protein</fullName>
    </recommendedName>
</protein>
<dbReference type="Proteomes" id="UP000641137">
    <property type="component" value="Unassembled WGS sequence"/>
</dbReference>
<reference evidence="1" key="2">
    <citation type="submission" date="2020-09" db="EMBL/GenBank/DDBJ databases">
        <authorList>
            <person name="Sun Q."/>
            <person name="Kim S."/>
        </authorList>
    </citation>
    <scope>NUCLEOTIDE SEQUENCE</scope>
    <source>
        <strain evidence="1">KCTC 42097</strain>
    </source>
</reference>
<organism evidence="1 2">
    <name type="scientific">Limoniibacter endophyticus</name>
    <dbReference type="NCBI Taxonomy" id="1565040"/>
    <lineage>
        <taxon>Bacteria</taxon>
        <taxon>Pseudomonadati</taxon>
        <taxon>Pseudomonadota</taxon>
        <taxon>Alphaproteobacteria</taxon>
        <taxon>Hyphomicrobiales</taxon>
        <taxon>Bartonellaceae</taxon>
        <taxon>Limoniibacter</taxon>
    </lineage>
</organism>
<sequence>MLGRTPFRYDQAYDGGGRFLTRNLKGTKTEMALSVIAYNLLRRINIQAAAS</sequence>
<dbReference type="RefSeq" id="WP_189492381.1">
    <property type="nucleotide sequence ID" value="NZ_BMZO01000011.1"/>
</dbReference>
<proteinExistence type="predicted"/>
<accession>A0A8J3DS95</accession>
<evidence type="ECO:0000313" key="2">
    <source>
        <dbReference type="Proteomes" id="UP000641137"/>
    </source>
</evidence>
<comment type="caution">
    <text evidence="1">The sequence shown here is derived from an EMBL/GenBank/DDBJ whole genome shotgun (WGS) entry which is preliminary data.</text>
</comment>
<evidence type="ECO:0008006" key="3">
    <source>
        <dbReference type="Google" id="ProtNLM"/>
    </source>
</evidence>
<reference evidence="1" key="1">
    <citation type="journal article" date="2014" name="Int. J. Syst. Evol. Microbiol.">
        <title>Complete genome sequence of Corynebacterium casei LMG S-19264T (=DSM 44701T), isolated from a smear-ripened cheese.</title>
        <authorList>
            <consortium name="US DOE Joint Genome Institute (JGI-PGF)"/>
            <person name="Walter F."/>
            <person name="Albersmeier A."/>
            <person name="Kalinowski J."/>
            <person name="Ruckert C."/>
        </authorList>
    </citation>
    <scope>NUCLEOTIDE SEQUENCE</scope>
    <source>
        <strain evidence="1">KCTC 42097</strain>
    </source>
</reference>
<name>A0A8J3DS95_9HYPH</name>
<keyword evidence="2" id="KW-1185">Reference proteome</keyword>
<dbReference type="EMBL" id="BMZO01000011">
    <property type="protein sequence ID" value="GHC79160.1"/>
    <property type="molecule type" value="Genomic_DNA"/>
</dbReference>
<gene>
    <name evidence="1" type="ORF">GCM10010136_31490</name>
</gene>
<evidence type="ECO:0000313" key="1">
    <source>
        <dbReference type="EMBL" id="GHC79160.1"/>
    </source>
</evidence>
<dbReference type="AlphaFoldDB" id="A0A8J3DS95"/>